<gene>
    <name evidence="1" type="ORF">ALFOR1_31616</name>
</gene>
<sequence>MRKLPKTAKKIDSTLLQANKNKSVVASEESFGVFRNSEGDLKNLSKIACLEQHGDTFKLNRKSLLSIIGNKLNLSMLSAFK</sequence>
<proteinExistence type="predicted"/>
<reference evidence="1 2" key="1">
    <citation type="submission" date="2020-06" db="EMBL/GenBank/DDBJ databases">
        <authorList>
            <person name="Duchaud E."/>
        </authorList>
    </citation>
    <scope>NUCLEOTIDE SEQUENCE [LARGE SCALE GENOMIC DNA]</scope>
    <source>
        <strain evidence="1">Alteromonas fortis</strain>
    </source>
</reference>
<evidence type="ECO:0000313" key="1">
    <source>
        <dbReference type="EMBL" id="CAB9494617.1"/>
    </source>
</evidence>
<organism evidence="1 2">
    <name type="scientific">Alteromonas macleodii</name>
    <name type="common">Pseudoalteromonas macleodii</name>
    <dbReference type="NCBI Taxonomy" id="28108"/>
    <lineage>
        <taxon>Bacteria</taxon>
        <taxon>Pseudomonadati</taxon>
        <taxon>Pseudomonadota</taxon>
        <taxon>Gammaproteobacteria</taxon>
        <taxon>Alteromonadales</taxon>
        <taxon>Alteromonadaceae</taxon>
        <taxon>Alteromonas/Salinimonas group</taxon>
        <taxon>Alteromonas</taxon>
    </lineage>
</organism>
<protein>
    <submittedName>
        <fullName evidence="1">Uncharacterized protein</fullName>
    </submittedName>
</protein>
<accession>A0A6T9Y0I6</accession>
<dbReference type="Proteomes" id="UP000509458">
    <property type="component" value="Chromosome"/>
</dbReference>
<dbReference type="RefSeq" id="WP_179983946.1">
    <property type="nucleotide sequence ID" value="NZ_LR812090.1"/>
</dbReference>
<evidence type="ECO:0000313" key="2">
    <source>
        <dbReference type="Proteomes" id="UP000509458"/>
    </source>
</evidence>
<dbReference type="AlphaFoldDB" id="A0A6T9Y0I6"/>
<name>A0A6T9Y0I6_ALTMA</name>
<dbReference type="EMBL" id="LR812090">
    <property type="protein sequence ID" value="CAB9494617.1"/>
    <property type="molecule type" value="Genomic_DNA"/>
</dbReference>